<dbReference type="GO" id="GO:0004721">
    <property type="term" value="F:phosphoprotein phosphatase activity"/>
    <property type="evidence" value="ECO:0007669"/>
    <property type="project" value="TreeGrafter"/>
</dbReference>
<reference evidence="14 15" key="1">
    <citation type="submission" date="2016-10" db="EMBL/GenBank/DDBJ databases">
        <authorList>
            <person name="de Groot N.N."/>
        </authorList>
    </citation>
    <scope>NUCLEOTIDE SEQUENCE [LARGE SCALE GENOMIC DNA]</scope>
    <source>
        <strain evidence="14 15">DSM 17890</strain>
    </source>
</reference>
<keyword evidence="5" id="KW-0597">Phosphoprotein</keyword>
<evidence type="ECO:0000256" key="2">
    <source>
        <dbReference type="ARBA" id="ARBA00004236"/>
    </source>
</evidence>
<keyword evidence="8 14" id="KW-0418">Kinase</keyword>
<dbReference type="PANTHER" id="PTHR45453">
    <property type="entry name" value="PHOSPHATE REGULON SENSOR PROTEIN PHOR"/>
    <property type="match status" value="1"/>
</dbReference>
<dbReference type="SUPFAM" id="SSF47384">
    <property type="entry name" value="Homodimeric domain of signal transducing histidine kinase"/>
    <property type="match status" value="1"/>
</dbReference>
<comment type="subcellular location">
    <subcellularLocation>
        <location evidence="2">Cell membrane</location>
    </subcellularLocation>
</comment>
<dbReference type="STRING" id="356660.SAMN05444336_10928"/>
<evidence type="ECO:0000259" key="13">
    <source>
        <dbReference type="PROSITE" id="PS50109"/>
    </source>
</evidence>
<dbReference type="Pfam" id="PF00512">
    <property type="entry name" value="HisKA"/>
    <property type="match status" value="1"/>
</dbReference>
<dbReference type="InterPro" id="IPR004358">
    <property type="entry name" value="Sig_transdc_His_kin-like_C"/>
</dbReference>
<protein>
    <recommendedName>
        <fullName evidence="3">histidine kinase</fullName>
        <ecNumber evidence="3">2.7.13.3</ecNumber>
    </recommendedName>
</protein>
<dbReference type="Gene3D" id="1.10.287.130">
    <property type="match status" value="1"/>
</dbReference>
<keyword evidence="15" id="KW-1185">Reference proteome</keyword>
<comment type="catalytic activity">
    <reaction evidence="1">
        <text>ATP + protein L-histidine = ADP + protein N-phospho-L-histidine.</text>
        <dbReference type="EC" id="2.7.13.3"/>
    </reaction>
</comment>
<gene>
    <name evidence="14" type="ORF">SAMN05444336_10928</name>
</gene>
<keyword evidence="7" id="KW-0547">Nucleotide-binding</keyword>
<dbReference type="AlphaFoldDB" id="A0A1H3E1K5"/>
<evidence type="ECO:0000256" key="7">
    <source>
        <dbReference type="ARBA" id="ARBA00022741"/>
    </source>
</evidence>
<dbReference type="CDD" id="cd00082">
    <property type="entry name" value="HisKA"/>
    <property type="match status" value="1"/>
</dbReference>
<sequence>MVAVMELWTQRGGRLGTAAAGIGAALLAQSAGWGQEGQVAAGLLTALVAAFGLPNAAAVRRAVVIAADRPAAQAGRTGRAEDGAAPYPLMEPGLGRAALDRLPMALLMINGHGMVIYANLAARALFERLREGEHYSMSFRAPDLLDALSESLAGAAPSSFDFTLHGDRSRVLSAHVDGGGAGAGAQPGGRRVLCLFQDRTQDMRHARMRTDFIANASHELRTPLSSIKGFIETLQGPARDDEAARERFLGIMQAQAERMQRLVDDLLSLNRIELNEHVAPTDLVDLGEIAHETAESLAPMAEERGTAITTDLPARGPRVRGDRDQLIQAIGNLLENGLKYGGDGPVELSRAPATPDHPGMVGLRVRDHGEGVPAEHIPRLTERFYRVSVKRSRSQGGTGLGLAIVKHILSRHRGELSIESTPGEGSSFTLWLPVERAGAPAAEDDAPGPDAGVPAPSHATGA</sequence>
<evidence type="ECO:0000256" key="12">
    <source>
        <dbReference type="SAM" id="MobiDB-lite"/>
    </source>
</evidence>
<dbReference type="InterPro" id="IPR003594">
    <property type="entry name" value="HATPase_dom"/>
</dbReference>
<dbReference type="SMART" id="SM00388">
    <property type="entry name" value="HisKA"/>
    <property type="match status" value="1"/>
</dbReference>
<dbReference type="InterPro" id="IPR036890">
    <property type="entry name" value="HATPase_C_sf"/>
</dbReference>
<dbReference type="GO" id="GO:0000155">
    <property type="term" value="F:phosphorelay sensor kinase activity"/>
    <property type="evidence" value="ECO:0007669"/>
    <property type="project" value="InterPro"/>
</dbReference>
<dbReference type="Pfam" id="PF02518">
    <property type="entry name" value="HATPase_c"/>
    <property type="match status" value="1"/>
</dbReference>
<evidence type="ECO:0000256" key="9">
    <source>
        <dbReference type="ARBA" id="ARBA00022840"/>
    </source>
</evidence>
<feature type="domain" description="Histidine kinase" evidence="13">
    <location>
        <begin position="215"/>
        <end position="436"/>
    </location>
</feature>
<dbReference type="InterPro" id="IPR036097">
    <property type="entry name" value="HisK_dim/P_sf"/>
</dbReference>
<keyword evidence="6" id="KW-0808">Transferase</keyword>
<dbReference type="EC" id="2.7.13.3" evidence="3"/>
<accession>A0A1H3E1K5</accession>
<dbReference type="FunFam" id="3.30.565.10:FF:000006">
    <property type="entry name" value="Sensor histidine kinase WalK"/>
    <property type="match status" value="1"/>
</dbReference>
<evidence type="ECO:0000256" key="1">
    <source>
        <dbReference type="ARBA" id="ARBA00000085"/>
    </source>
</evidence>
<name>A0A1H3E1K5_9RHOB</name>
<evidence type="ECO:0000256" key="5">
    <source>
        <dbReference type="ARBA" id="ARBA00022553"/>
    </source>
</evidence>
<keyword evidence="11" id="KW-0472">Membrane</keyword>
<dbReference type="InterPro" id="IPR005467">
    <property type="entry name" value="His_kinase_dom"/>
</dbReference>
<dbReference type="GO" id="GO:0005886">
    <property type="term" value="C:plasma membrane"/>
    <property type="evidence" value="ECO:0007669"/>
    <property type="project" value="UniProtKB-SubCell"/>
</dbReference>
<evidence type="ECO:0000256" key="8">
    <source>
        <dbReference type="ARBA" id="ARBA00022777"/>
    </source>
</evidence>
<proteinExistence type="predicted"/>
<keyword evidence="4" id="KW-1003">Cell membrane</keyword>
<dbReference type="GO" id="GO:0005524">
    <property type="term" value="F:ATP binding"/>
    <property type="evidence" value="ECO:0007669"/>
    <property type="project" value="UniProtKB-KW"/>
</dbReference>
<dbReference type="InterPro" id="IPR003661">
    <property type="entry name" value="HisK_dim/P_dom"/>
</dbReference>
<dbReference type="SMART" id="SM00387">
    <property type="entry name" value="HATPase_c"/>
    <property type="match status" value="1"/>
</dbReference>
<evidence type="ECO:0000256" key="10">
    <source>
        <dbReference type="ARBA" id="ARBA00023012"/>
    </source>
</evidence>
<dbReference type="Proteomes" id="UP000199118">
    <property type="component" value="Unassembled WGS sequence"/>
</dbReference>
<evidence type="ECO:0000256" key="11">
    <source>
        <dbReference type="ARBA" id="ARBA00023136"/>
    </source>
</evidence>
<dbReference type="FunFam" id="1.10.287.130:FF:000008">
    <property type="entry name" value="Two-component sensor histidine kinase"/>
    <property type="match status" value="1"/>
</dbReference>
<evidence type="ECO:0000313" key="14">
    <source>
        <dbReference type="EMBL" id="SDX72561.1"/>
    </source>
</evidence>
<evidence type="ECO:0000256" key="4">
    <source>
        <dbReference type="ARBA" id="ARBA00022475"/>
    </source>
</evidence>
<dbReference type="Gene3D" id="3.30.565.10">
    <property type="entry name" value="Histidine kinase-like ATPase, C-terminal domain"/>
    <property type="match status" value="1"/>
</dbReference>
<dbReference type="PRINTS" id="PR00344">
    <property type="entry name" value="BCTRLSENSOR"/>
</dbReference>
<dbReference type="GO" id="GO:0016036">
    <property type="term" value="P:cellular response to phosphate starvation"/>
    <property type="evidence" value="ECO:0007669"/>
    <property type="project" value="TreeGrafter"/>
</dbReference>
<dbReference type="PANTHER" id="PTHR45453:SF1">
    <property type="entry name" value="PHOSPHATE REGULON SENSOR PROTEIN PHOR"/>
    <property type="match status" value="1"/>
</dbReference>
<keyword evidence="9" id="KW-0067">ATP-binding</keyword>
<dbReference type="PROSITE" id="PS50109">
    <property type="entry name" value="HIS_KIN"/>
    <property type="match status" value="1"/>
</dbReference>
<dbReference type="InterPro" id="IPR050351">
    <property type="entry name" value="BphY/WalK/GraS-like"/>
</dbReference>
<evidence type="ECO:0000256" key="6">
    <source>
        <dbReference type="ARBA" id="ARBA00022679"/>
    </source>
</evidence>
<dbReference type="EMBL" id="FNMZ01000009">
    <property type="protein sequence ID" value="SDX72561.1"/>
    <property type="molecule type" value="Genomic_DNA"/>
</dbReference>
<organism evidence="14 15">
    <name type="scientific">Albimonas donghaensis</name>
    <dbReference type="NCBI Taxonomy" id="356660"/>
    <lineage>
        <taxon>Bacteria</taxon>
        <taxon>Pseudomonadati</taxon>
        <taxon>Pseudomonadota</taxon>
        <taxon>Alphaproteobacteria</taxon>
        <taxon>Rhodobacterales</taxon>
        <taxon>Paracoccaceae</taxon>
        <taxon>Albimonas</taxon>
    </lineage>
</organism>
<evidence type="ECO:0000313" key="15">
    <source>
        <dbReference type="Proteomes" id="UP000199118"/>
    </source>
</evidence>
<dbReference type="SUPFAM" id="SSF55874">
    <property type="entry name" value="ATPase domain of HSP90 chaperone/DNA topoisomerase II/histidine kinase"/>
    <property type="match status" value="1"/>
</dbReference>
<evidence type="ECO:0000256" key="3">
    <source>
        <dbReference type="ARBA" id="ARBA00012438"/>
    </source>
</evidence>
<feature type="region of interest" description="Disordered" evidence="12">
    <location>
        <begin position="435"/>
        <end position="462"/>
    </location>
</feature>
<keyword evidence="10" id="KW-0902">Two-component regulatory system</keyword>